<proteinExistence type="predicted"/>
<dbReference type="InterPro" id="IPR013783">
    <property type="entry name" value="Ig-like_fold"/>
</dbReference>
<dbReference type="EMBL" id="LGYO01000007">
    <property type="protein sequence ID" value="KNZ43085.1"/>
    <property type="molecule type" value="Genomic_DNA"/>
</dbReference>
<dbReference type="CDD" id="cd12797">
    <property type="entry name" value="M23_peptidase"/>
    <property type="match status" value="1"/>
</dbReference>
<reference evidence="5" key="1">
    <citation type="submission" date="2015-07" db="EMBL/GenBank/DDBJ databases">
        <title>Draft genome sequence of Acetobacterium bakii DSM 8293, a potential psychrophilic chemical producer through syngas fermentation.</title>
        <authorList>
            <person name="Song Y."/>
            <person name="Hwang S."/>
            <person name="Cho B.-K."/>
        </authorList>
    </citation>
    <scope>NUCLEOTIDE SEQUENCE [LARGE SCALE GENOMIC DNA]</scope>
    <source>
        <strain evidence="5">DSM 8239</strain>
    </source>
</reference>
<dbReference type="InterPro" id="IPR016047">
    <property type="entry name" value="M23ase_b-sheet_dom"/>
</dbReference>
<evidence type="ECO:0008006" key="6">
    <source>
        <dbReference type="Google" id="ProtNLM"/>
    </source>
</evidence>
<dbReference type="GO" id="GO:0004222">
    <property type="term" value="F:metalloendopeptidase activity"/>
    <property type="evidence" value="ECO:0007669"/>
    <property type="project" value="TreeGrafter"/>
</dbReference>
<feature type="domain" description="SpaA-like prealbumin fold" evidence="3">
    <location>
        <begin position="48"/>
        <end position="115"/>
    </location>
</feature>
<dbReference type="RefSeq" id="WP_050738821.1">
    <property type="nucleotide sequence ID" value="NZ_LGYO01000007.1"/>
</dbReference>
<dbReference type="InterPro" id="IPR050570">
    <property type="entry name" value="Cell_wall_metabolism_enzyme"/>
</dbReference>
<feature type="region of interest" description="Disordered" evidence="1">
    <location>
        <begin position="139"/>
        <end position="168"/>
    </location>
</feature>
<dbReference type="PANTHER" id="PTHR21666">
    <property type="entry name" value="PEPTIDASE-RELATED"/>
    <property type="match status" value="1"/>
</dbReference>
<dbReference type="Pfam" id="PF01551">
    <property type="entry name" value="Peptidase_M23"/>
    <property type="match status" value="1"/>
</dbReference>
<dbReference type="PANTHER" id="PTHR21666:SF270">
    <property type="entry name" value="MUREIN HYDROLASE ACTIVATOR ENVC"/>
    <property type="match status" value="1"/>
</dbReference>
<protein>
    <recommendedName>
        <fullName evidence="6">Peptidase M23 domain-containing protein</fullName>
    </recommendedName>
</protein>
<dbReference type="Pfam" id="PF17802">
    <property type="entry name" value="SpaA"/>
    <property type="match status" value="1"/>
</dbReference>
<dbReference type="Gene3D" id="2.70.70.10">
    <property type="entry name" value="Glucose Permease (Domain IIA)"/>
    <property type="match status" value="1"/>
</dbReference>
<dbReference type="InterPro" id="IPR041033">
    <property type="entry name" value="SpaA_PFL_dom_1"/>
</dbReference>
<accession>A0A0L6U5L4</accession>
<organism evidence="4 5">
    <name type="scientific">Acetobacterium bakii</name>
    <dbReference type="NCBI Taxonomy" id="52689"/>
    <lineage>
        <taxon>Bacteria</taxon>
        <taxon>Bacillati</taxon>
        <taxon>Bacillota</taxon>
        <taxon>Clostridia</taxon>
        <taxon>Eubacteriales</taxon>
        <taxon>Eubacteriaceae</taxon>
        <taxon>Acetobacterium</taxon>
    </lineage>
</organism>
<dbReference type="Proteomes" id="UP000036873">
    <property type="component" value="Unassembled WGS sequence"/>
</dbReference>
<comment type="caution">
    <text evidence="4">The sequence shown here is derived from an EMBL/GenBank/DDBJ whole genome shotgun (WGS) entry which is preliminary data.</text>
</comment>
<dbReference type="SUPFAM" id="SSF51261">
    <property type="entry name" value="Duplicated hybrid motif"/>
    <property type="match status" value="1"/>
</dbReference>
<feature type="compositionally biased region" description="Basic and acidic residues" evidence="1">
    <location>
        <begin position="142"/>
        <end position="168"/>
    </location>
</feature>
<feature type="domain" description="M23ase beta-sheet core" evidence="2">
    <location>
        <begin position="824"/>
        <end position="925"/>
    </location>
</feature>
<evidence type="ECO:0000313" key="4">
    <source>
        <dbReference type="EMBL" id="KNZ43085.1"/>
    </source>
</evidence>
<dbReference type="Pfam" id="PF08481">
    <property type="entry name" value="GBS_Bsp-like"/>
    <property type="match status" value="6"/>
</dbReference>
<dbReference type="AlphaFoldDB" id="A0A0L6U5L4"/>
<evidence type="ECO:0000259" key="3">
    <source>
        <dbReference type="Pfam" id="PF17802"/>
    </source>
</evidence>
<evidence type="ECO:0000259" key="2">
    <source>
        <dbReference type="Pfam" id="PF01551"/>
    </source>
</evidence>
<dbReference type="Gene3D" id="2.60.40.10">
    <property type="entry name" value="Immunoglobulins"/>
    <property type="match status" value="1"/>
</dbReference>
<gene>
    <name evidence="4" type="ORF">AKG39_02710</name>
</gene>
<evidence type="ECO:0000313" key="5">
    <source>
        <dbReference type="Proteomes" id="UP000036873"/>
    </source>
</evidence>
<dbReference type="Gene3D" id="2.60.40.3760">
    <property type="match status" value="6"/>
</dbReference>
<dbReference type="InterPro" id="IPR013688">
    <property type="entry name" value="GBS_Bsp-like"/>
</dbReference>
<dbReference type="InterPro" id="IPR011055">
    <property type="entry name" value="Dup_hybrid_motif"/>
</dbReference>
<dbReference type="STRING" id="52689.AKG39_02710"/>
<name>A0A0L6U5L4_9FIRM</name>
<evidence type="ECO:0000256" key="1">
    <source>
        <dbReference type="SAM" id="MobiDB-lite"/>
    </source>
</evidence>
<keyword evidence="5" id="KW-1185">Reference proteome</keyword>
<sequence>MIQTIREKPGMKMMALFLVLVLLSSFFPWQIVAQESLEIPKQVIVVKNEMSEPIEGAVFEIQNQKKEIMETCISDENGRAEIFQAEDGIYQLVQVKTQQGYVVIREQPIEIKTQNPIREETVINGLALSEPEIIPETQEGAAKAEEPLITDENKPESDASIHEASEESIETRAIDSVAAMVALDSITVKINRDVSNPTQIILSTVGYAGKTGIGNVLFPTWSEHNGQDDIRWYQGTLGSNGEFSVSVDIKDHGFETGSYNVHTYIYGLRGEVLNFYTNTFNQAAPSPGIKVSEIVNNSYKITLTGASNAQGVTGVSFPTWSNTNGQDDIRWETGTYVGNDTWEATVNLKDYKQTYDTFTSHAYVIDTTGKMNYISAVEKTIKSPLTEIAIAVAQVPGNPTQFTVSTVGCVGKTGIGNVLFPTWSEKNGQDDIQWSQGILGSNGEYSVTIDNKDHGFETGSYNVHTYIYGLRGEVLNFYTNTFNQAAPSPGIKVSEVANNSYKITLTGASNAQGVTGVSFPTWSNTNGQDDIHWEMGTYVGNDTWEATVNLKNYNASYDTFVSHAYVIDKSEKYNYVGSTEKIITNPFVKTPAQIGGIKDSDVSKFKISTNNCSNQTGVKKVSFAVWTNRNGQDDVQWFPGTLGTIGEYTALIDIDSHGFETGPYIIHAYLYGNGGENIAFANNTYTMEKITPTIEYDKAVLNNTFKIRIKNVGNENGVGSIVFPTWSKTNGQDDISWEQGTYIGNHTWEASINLRNYNIIVDDFVTHAYLADKNGKMVMAQSSVKTILQNTSTIYGYFNYPLDKGYKPNPSDPTDWFGPRWGSIHEGIDIPAPYYANCYSPGDGVIEKAGYFMGYGRYVRIRMTDRYGESVSFFYGHLQEINVSVGQTVTKGQLVGKVGGSGYDANGRYIDDAYGPHLHFGAIANADFACVDPEIWIDFHNPYSNLK</sequence>